<dbReference type="Proteomes" id="UP000279306">
    <property type="component" value="Chromosome"/>
</dbReference>
<feature type="compositionally biased region" description="Polar residues" evidence="1">
    <location>
        <begin position="17"/>
        <end position="36"/>
    </location>
</feature>
<feature type="region of interest" description="Disordered" evidence="1">
    <location>
        <begin position="126"/>
        <end position="154"/>
    </location>
</feature>
<dbReference type="AlphaFoldDB" id="A0A3S5EJY7"/>
<gene>
    <name evidence="2" type="ORF">NCTC10437_05169</name>
</gene>
<dbReference type="EMBL" id="LR134356">
    <property type="protein sequence ID" value="VEG58145.1"/>
    <property type="molecule type" value="Genomic_DNA"/>
</dbReference>
<reference evidence="2 3" key="1">
    <citation type="submission" date="2018-12" db="EMBL/GenBank/DDBJ databases">
        <authorList>
            <consortium name="Pathogen Informatics"/>
        </authorList>
    </citation>
    <scope>NUCLEOTIDE SEQUENCE [LARGE SCALE GENOMIC DNA]</scope>
    <source>
        <strain evidence="2 3">NCTC10437</strain>
    </source>
</reference>
<proteinExistence type="predicted"/>
<evidence type="ECO:0000313" key="2">
    <source>
        <dbReference type="EMBL" id="VEG58145.1"/>
    </source>
</evidence>
<sequence length="154" mass="16480">MTTIDTNATDTDETPEGDTSGTPDAENGSQADSQNAGLVEARDRYRTERDTAREELQAAQTRIDRMHRAEVERLASDGLSHPADLFSLSGNDVADYLGDDGMVDPDKVAADVVAILAERPGLKRNVPAFDQSQGRGGGKPKARPGWGSILNPET</sequence>
<organism evidence="2 3">
    <name type="scientific">Mycolicibacterium aurum</name>
    <name type="common">Mycobacterium aurum</name>
    <dbReference type="NCBI Taxonomy" id="1791"/>
    <lineage>
        <taxon>Bacteria</taxon>
        <taxon>Bacillati</taxon>
        <taxon>Actinomycetota</taxon>
        <taxon>Actinomycetes</taxon>
        <taxon>Mycobacteriales</taxon>
        <taxon>Mycobacteriaceae</taxon>
        <taxon>Mycolicibacterium</taxon>
    </lineage>
</organism>
<dbReference type="RefSeq" id="WP_048633947.1">
    <property type="nucleotide sequence ID" value="NZ_CVQQ01000015.1"/>
</dbReference>
<dbReference type="STRING" id="1791.GCA_001049355_04081"/>
<accession>A0A3S5EJY7</accession>
<evidence type="ECO:0000256" key="1">
    <source>
        <dbReference type="SAM" id="MobiDB-lite"/>
    </source>
</evidence>
<name>A0A3S5EJY7_MYCAU</name>
<keyword evidence="3" id="KW-1185">Reference proteome</keyword>
<feature type="region of interest" description="Disordered" evidence="1">
    <location>
        <begin position="1"/>
        <end position="64"/>
    </location>
</feature>
<evidence type="ECO:0008006" key="4">
    <source>
        <dbReference type="Google" id="ProtNLM"/>
    </source>
</evidence>
<protein>
    <recommendedName>
        <fullName evidence="4">Scaffolding protein</fullName>
    </recommendedName>
</protein>
<evidence type="ECO:0000313" key="3">
    <source>
        <dbReference type="Proteomes" id="UP000279306"/>
    </source>
</evidence>
<dbReference type="KEGG" id="mauu:NCTC10437_05169"/>
<feature type="compositionally biased region" description="Basic and acidic residues" evidence="1">
    <location>
        <begin position="40"/>
        <end position="64"/>
    </location>
</feature>
<dbReference type="OrthoDB" id="4463542at2"/>